<keyword evidence="1" id="KW-1133">Transmembrane helix</keyword>
<accession>A0A8I1A4Z5</accession>
<evidence type="ECO:0000313" key="3">
    <source>
        <dbReference type="EMBL" id="MBH8595757.1"/>
    </source>
</evidence>
<feature type="domain" description="DUF3899" evidence="2">
    <location>
        <begin position="32"/>
        <end position="117"/>
    </location>
</feature>
<gene>
    <name evidence="3" type="ORF">I8U20_10485</name>
</gene>
<evidence type="ECO:0000256" key="1">
    <source>
        <dbReference type="SAM" id="Phobius"/>
    </source>
</evidence>
<dbReference type="RefSeq" id="WP_181732281.1">
    <property type="nucleotide sequence ID" value="NZ_JACEIR010000006.1"/>
</dbReference>
<comment type="caution">
    <text evidence="3">The sequence shown here is derived from an EMBL/GenBank/DDBJ whole genome shotgun (WGS) entry which is preliminary data.</text>
</comment>
<dbReference type="EMBL" id="JAECVW010000006">
    <property type="protein sequence ID" value="MBH8595757.1"/>
    <property type="molecule type" value="Genomic_DNA"/>
</dbReference>
<sequence length="119" mass="13756">MRKKRVWSVIFITLVLFLFLGFISKGNVLAFIDQSFLTGLFFLILAAGIFVVQGGFFSVFLRTFKKFNKLPGQKRDDEDEDDSPLAKEERRAFYKNLQFVCLNVGIILILASLLFLFFQ</sequence>
<evidence type="ECO:0000313" key="4">
    <source>
        <dbReference type="Proteomes" id="UP000633619"/>
    </source>
</evidence>
<proteinExistence type="predicted"/>
<dbReference type="InterPro" id="IPR025007">
    <property type="entry name" value="DUF3899"/>
</dbReference>
<feature type="transmembrane region" description="Helical" evidence="1">
    <location>
        <begin position="97"/>
        <end position="118"/>
    </location>
</feature>
<evidence type="ECO:0000259" key="2">
    <source>
        <dbReference type="Pfam" id="PF13038"/>
    </source>
</evidence>
<reference evidence="3 4" key="1">
    <citation type="submission" date="2020-12" db="EMBL/GenBank/DDBJ databases">
        <title>WGS of Thermoactinomyces spp.</title>
        <authorList>
            <person name="Cheng K."/>
        </authorList>
    </citation>
    <scope>NUCLEOTIDE SEQUENCE [LARGE SCALE GENOMIC DNA]</scope>
    <source>
        <strain evidence="4">CICC 10671\DSM 43846</strain>
    </source>
</reference>
<keyword evidence="4" id="KW-1185">Reference proteome</keyword>
<keyword evidence="1" id="KW-0812">Transmembrane</keyword>
<dbReference type="Proteomes" id="UP000633619">
    <property type="component" value="Unassembled WGS sequence"/>
</dbReference>
<keyword evidence="1" id="KW-0472">Membrane</keyword>
<dbReference type="Pfam" id="PF13038">
    <property type="entry name" value="DUF3899"/>
    <property type="match status" value="1"/>
</dbReference>
<dbReference type="AlphaFoldDB" id="A0A8I1A4Z5"/>
<feature type="transmembrane region" description="Helical" evidence="1">
    <location>
        <begin position="40"/>
        <end position="61"/>
    </location>
</feature>
<protein>
    <submittedName>
        <fullName evidence="3">DUF3899 domain-containing protein</fullName>
    </submittedName>
</protein>
<organism evidence="3 4">
    <name type="scientific">Thermoactinomyces intermedius</name>
    <dbReference type="NCBI Taxonomy" id="2024"/>
    <lineage>
        <taxon>Bacteria</taxon>
        <taxon>Bacillati</taxon>
        <taxon>Bacillota</taxon>
        <taxon>Bacilli</taxon>
        <taxon>Bacillales</taxon>
        <taxon>Thermoactinomycetaceae</taxon>
        <taxon>Thermoactinomyces</taxon>
    </lineage>
</organism>
<name>A0A8I1A4Z5_THEIN</name>